<evidence type="ECO:0000256" key="5">
    <source>
        <dbReference type="ARBA" id="ARBA00022989"/>
    </source>
</evidence>
<evidence type="ECO:0000256" key="2">
    <source>
        <dbReference type="ARBA" id="ARBA00005236"/>
    </source>
</evidence>
<organism evidence="10 11">
    <name type="scientific">Chloroherpeton thalassium (strain ATCC 35110 / GB-78)</name>
    <dbReference type="NCBI Taxonomy" id="517418"/>
    <lineage>
        <taxon>Bacteria</taxon>
        <taxon>Pseudomonadati</taxon>
        <taxon>Chlorobiota</taxon>
        <taxon>Chlorobiia</taxon>
        <taxon>Chlorobiales</taxon>
        <taxon>Chloroherpetonaceae</taxon>
        <taxon>Chloroherpeton</taxon>
    </lineage>
</organism>
<keyword evidence="3" id="KW-1003">Cell membrane</keyword>
<dbReference type="Pfam" id="PF02687">
    <property type="entry name" value="FtsX"/>
    <property type="match status" value="1"/>
</dbReference>
<feature type="transmembrane region" description="Helical" evidence="7">
    <location>
        <begin position="289"/>
        <end position="312"/>
    </location>
</feature>
<evidence type="ECO:0000259" key="8">
    <source>
        <dbReference type="Pfam" id="PF02687"/>
    </source>
</evidence>
<dbReference type="GO" id="GO:0098797">
    <property type="term" value="C:plasma membrane protein complex"/>
    <property type="evidence" value="ECO:0007669"/>
    <property type="project" value="TreeGrafter"/>
</dbReference>
<dbReference type="EMBL" id="CP001100">
    <property type="protein sequence ID" value="ACF12555.1"/>
    <property type="molecule type" value="Genomic_DNA"/>
</dbReference>
<feature type="domain" description="ABC3 transporter permease C-terminal" evidence="8">
    <location>
        <begin position="290"/>
        <end position="415"/>
    </location>
</feature>
<dbReference type="eggNOG" id="COG4591">
    <property type="taxonomic scope" value="Bacteria"/>
</dbReference>
<evidence type="ECO:0000256" key="7">
    <source>
        <dbReference type="SAM" id="Phobius"/>
    </source>
</evidence>
<evidence type="ECO:0000313" key="11">
    <source>
        <dbReference type="Proteomes" id="UP000001208"/>
    </source>
</evidence>
<gene>
    <name evidence="10" type="ordered locus">Ctha_0084</name>
</gene>
<dbReference type="PANTHER" id="PTHR30489">
    <property type="entry name" value="LIPOPROTEIN-RELEASING SYSTEM TRANSMEMBRANE PROTEIN LOLE"/>
    <property type="match status" value="1"/>
</dbReference>
<comment type="similarity">
    <text evidence="2">Belongs to the ABC-4 integral membrane protein family. LolC/E subfamily.</text>
</comment>
<dbReference type="AlphaFoldDB" id="B3QSG4"/>
<dbReference type="OrthoDB" id="9770036at2"/>
<dbReference type="KEGG" id="cts:Ctha_0084"/>
<feature type="transmembrane region" description="Helical" evidence="7">
    <location>
        <begin position="21"/>
        <end position="42"/>
    </location>
</feature>
<protein>
    <recommendedName>
        <fullName evidence="12">ABC3 transporter permease protein domain-containing protein</fullName>
    </recommendedName>
</protein>
<dbReference type="InterPro" id="IPR025857">
    <property type="entry name" value="MacB_PCD"/>
</dbReference>
<feature type="domain" description="MacB-like periplasmic core" evidence="9">
    <location>
        <begin position="21"/>
        <end position="248"/>
    </location>
</feature>
<keyword evidence="5 7" id="KW-1133">Transmembrane helix</keyword>
<keyword evidence="4 7" id="KW-0812">Transmembrane</keyword>
<dbReference type="HOGENOM" id="CLU_000604_8_1_10"/>
<reference evidence="10 11" key="1">
    <citation type="submission" date="2008-06" db="EMBL/GenBank/DDBJ databases">
        <title>Complete sequence of Chloroherpeton thalassium ATCC 35110.</title>
        <authorList>
            <consortium name="US DOE Joint Genome Institute"/>
            <person name="Lucas S."/>
            <person name="Copeland A."/>
            <person name="Lapidus A."/>
            <person name="Glavina del Rio T."/>
            <person name="Dalin E."/>
            <person name="Tice H."/>
            <person name="Bruce D."/>
            <person name="Goodwin L."/>
            <person name="Pitluck S."/>
            <person name="Schmutz J."/>
            <person name="Larimer F."/>
            <person name="Land M."/>
            <person name="Hauser L."/>
            <person name="Kyrpides N."/>
            <person name="Mikhailova N."/>
            <person name="Liu Z."/>
            <person name="Li T."/>
            <person name="Zhao F."/>
            <person name="Overmann J."/>
            <person name="Bryant D.A."/>
            <person name="Richardson P."/>
        </authorList>
    </citation>
    <scope>NUCLEOTIDE SEQUENCE [LARGE SCALE GENOMIC DNA]</scope>
    <source>
        <strain evidence="11">ATCC 35110 / GB-78</strain>
    </source>
</reference>
<keyword evidence="11" id="KW-1185">Reference proteome</keyword>
<evidence type="ECO:0000256" key="3">
    <source>
        <dbReference type="ARBA" id="ARBA00022475"/>
    </source>
</evidence>
<accession>B3QSG4</accession>
<dbReference type="InterPro" id="IPR051447">
    <property type="entry name" value="Lipoprotein-release_system"/>
</dbReference>
<feature type="transmembrane region" description="Helical" evidence="7">
    <location>
        <begin position="388"/>
        <end position="407"/>
    </location>
</feature>
<evidence type="ECO:0008006" key="12">
    <source>
        <dbReference type="Google" id="ProtNLM"/>
    </source>
</evidence>
<feature type="transmembrane region" description="Helical" evidence="7">
    <location>
        <begin position="333"/>
        <end position="357"/>
    </location>
</feature>
<evidence type="ECO:0000256" key="6">
    <source>
        <dbReference type="ARBA" id="ARBA00023136"/>
    </source>
</evidence>
<dbReference type="Proteomes" id="UP000001208">
    <property type="component" value="Chromosome"/>
</dbReference>
<keyword evidence="6 7" id="KW-0472">Membrane</keyword>
<dbReference type="RefSeq" id="WP_012498639.1">
    <property type="nucleotide sequence ID" value="NC_011026.1"/>
</dbReference>
<dbReference type="GO" id="GO:0044874">
    <property type="term" value="P:lipoprotein localization to outer membrane"/>
    <property type="evidence" value="ECO:0007669"/>
    <property type="project" value="TreeGrafter"/>
</dbReference>
<dbReference type="STRING" id="517418.Ctha_0084"/>
<evidence type="ECO:0000256" key="1">
    <source>
        <dbReference type="ARBA" id="ARBA00004651"/>
    </source>
</evidence>
<evidence type="ECO:0000259" key="9">
    <source>
        <dbReference type="Pfam" id="PF12704"/>
    </source>
</evidence>
<evidence type="ECO:0000256" key="4">
    <source>
        <dbReference type="ARBA" id="ARBA00022692"/>
    </source>
</evidence>
<evidence type="ECO:0000313" key="10">
    <source>
        <dbReference type="EMBL" id="ACF12555.1"/>
    </source>
</evidence>
<dbReference type="PANTHER" id="PTHR30489:SF0">
    <property type="entry name" value="LIPOPROTEIN-RELEASING SYSTEM TRANSMEMBRANE PROTEIN LOLE"/>
    <property type="match status" value="1"/>
</dbReference>
<comment type="subcellular location">
    <subcellularLocation>
        <location evidence="1">Cell membrane</location>
        <topology evidence="1">Multi-pass membrane protein</topology>
    </subcellularLocation>
</comment>
<proteinExistence type="inferred from homology"/>
<name>B3QSG4_CHLT3</name>
<dbReference type="Pfam" id="PF12704">
    <property type="entry name" value="MacB_PCD"/>
    <property type="match status" value="1"/>
</dbReference>
<dbReference type="InterPro" id="IPR003838">
    <property type="entry name" value="ABC3_permease_C"/>
</dbReference>
<sequence length="424" mass="46353">MGLYDIFRIAFFHLNDRRRQTFLTALGVAIGSAMLITTISVASGSSANIREKIIDSSPHVSVFPKRVQRLIPENLVADQHSKNQITVVEKNVTTKDKPAIKAYTEVVATAQTLENVEAISPFVMNKLIIRNKTRFKSCITRGVVPEREAQVANFEKIITSGSIEELSYTPNGIILGDVLASDLRAKYRSRLDLVTEDGEIFPVIVVGVFQSGFSEFDKKMGYINLRLAQRIEGISASSVTGIGIKTNDINASGFVAATMEKLTGYETESWDETNKNVLDFIKRNNSVTLVLVGFVFIVAGLGVSSVMTTVVLQKTKDIAIMRSYGTSKANITLIFMLEGLFIGVVGALLGSAIGHLICDFVATIRFESSTAGVVRSDRINIVEMPESHIIVVIFAILVTVFSAFGPARRAARLKPVRILRGEVA</sequence>